<evidence type="ECO:0000313" key="10">
    <source>
        <dbReference type="Proteomes" id="UP001596045"/>
    </source>
</evidence>
<evidence type="ECO:0000256" key="5">
    <source>
        <dbReference type="ARBA" id="ARBA00025933"/>
    </source>
</evidence>
<keyword evidence="9" id="KW-0282">Flagellum</keyword>
<evidence type="ECO:0000256" key="2">
    <source>
        <dbReference type="ARBA" id="ARBA00009677"/>
    </source>
</evidence>
<dbReference type="InterPro" id="IPR010930">
    <property type="entry name" value="Flg_bb/hook_C_dom"/>
</dbReference>
<comment type="subcellular location">
    <subcellularLocation>
        <location evidence="1 6">Bacterial flagellum basal body</location>
    </subcellularLocation>
</comment>
<reference evidence="10" key="1">
    <citation type="journal article" date="2019" name="Int. J. Syst. Evol. Microbiol.">
        <title>The Global Catalogue of Microorganisms (GCM) 10K type strain sequencing project: providing services to taxonomists for standard genome sequencing and annotation.</title>
        <authorList>
            <consortium name="The Broad Institute Genomics Platform"/>
            <consortium name="The Broad Institute Genome Sequencing Center for Infectious Disease"/>
            <person name="Wu L."/>
            <person name="Ma J."/>
        </authorList>
    </citation>
    <scope>NUCLEOTIDE SEQUENCE [LARGE SCALE GENOMIC DNA]</scope>
    <source>
        <strain evidence="10">JCM 17066</strain>
    </source>
</reference>
<comment type="similarity">
    <text evidence="2">Belongs to the flagella basal body rod proteins family.</text>
</comment>
<proteinExistence type="inferred from homology"/>
<evidence type="ECO:0000313" key="9">
    <source>
        <dbReference type="EMBL" id="MFC5475496.1"/>
    </source>
</evidence>
<feature type="domain" description="Flagellar basal-body/hook protein C-terminal" evidence="8">
    <location>
        <begin position="109"/>
        <end position="153"/>
    </location>
</feature>
<evidence type="ECO:0000256" key="6">
    <source>
        <dbReference type="RuleBase" id="RU362062"/>
    </source>
</evidence>
<dbReference type="Proteomes" id="UP001596045">
    <property type="component" value="Unassembled WGS sequence"/>
</dbReference>
<evidence type="ECO:0000256" key="1">
    <source>
        <dbReference type="ARBA" id="ARBA00004117"/>
    </source>
</evidence>
<dbReference type="InterPro" id="IPR006299">
    <property type="entry name" value="FlgC"/>
</dbReference>
<comment type="caution">
    <text evidence="9">The sequence shown here is derived from an EMBL/GenBank/DDBJ whole genome shotgun (WGS) entry which is preliminary data.</text>
</comment>
<evidence type="ECO:0000259" key="8">
    <source>
        <dbReference type="Pfam" id="PF06429"/>
    </source>
</evidence>
<dbReference type="EMBL" id="JBHSMT010000028">
    <property type="protein sequence ID" value="MFC5475496.1"/>
    <property type="molecule type" value="Genomic_DNA"/>
</dbReference>
<dbReference type="PANTHER" id="PTHR30435">
    <property type="entry name" value="FLAGELLAR PROTEIN"/>
    <property type="match status" value="1"/>
</dbReference>
<name>A0ABW0MDI3_9BURK</name>
<sequence>MTQIFEISRSAMDVEWRRMEVIAQNMANANTTRTPLGEPYQPLRLVSGPSMTGASSATATTSTFSGMLKQQTAALDPLALKGVQVYGVERMTTAPRLVYEPSHPHADAKGFVAYPGIDHAGEMALMVKTSRVYEANVVAFNAARSMYMRALDLGGKG</sequence>
<dbReference type="Pfam" id="PF00460">
    <property type="entry name" value="Flg_bb_rod"/>
    <property type="match status" value="1"/>
</dbReference>
<accession>A0ABW0MDI3</accession>
<keyword evidence="9" id="KW-0966">Cell projection</keyword>
<dbReference type="InterPro" id="IPR001444">
    <property type="entry name" value="Flag_bb_rod_N"/>
</dbReference>
<evidence type="ECO:0000256" key="4">
    <source>
        <dbReference type="ARBA" id="ARBA00023143"/>
    </source>
</evidence>
<evidence type="ECO:0000256" key="3">
    <source>
        <dbReference type="ARBA" id="ARBA00017941"/>
    </source>
</evidence>
<dbReference type="RefSeq" id="WP_378998844.1">
    <property type="nucleotide sequence ID" value="NZ_JBHSMT010000028.1"/>
</dbReference>
<dbReference type="Pfam" id="PF06429">
    <property type="entry name" value="Flg_bbr_C"/>
    <property type="match status" value="1"/>
</dbReference>
<evidence type="ECO:0000259" key="7">
    <source>
        <dbReference type="Pfam" id="PF00460"/>
    </source>
</evidence>
<dbReference type="NCBIfam" id="TIGR01395">
    <property type="entry name" value="FlgC"/>
    <property type="match status" value="1"/>
</dbReference>
<keyword evidence="10" id="KW-1185">Reference proteome</keyword>
<keyword evidence="9" id="KW-0969">Cilium</keyword>
<organism evidence="9 10">
    <name type="scientific">Paraherbaspirillum soli</name>
    <dbReference type="NCBI Taxonomy" id="631222"/>
    <lineage>
        <taxon>Bacteria</taxon>
        <taxon>Pseudomonadati</taxon>
        <taxon>Pseudomonadota</taxon>
        <taxon>Betaproteobacteria</taxon>
        <taxon>Burkholderiales</taxon>
        <taxon>Oxalobacteraceae</taxon>
        <taxon>Paraherbaspirillum</taxon>
    </lineage>
</organism>
<comment type="subunit">
    <text evidence="5 6">The basal body constitutes a major portion of the flagellar organelle and consists of four rings (L,P,S, and M) mounted on a central rod. The rod consists of about 26 subunits of FlgG in the distal portion, and FlgB, FlgC and FlgF are thought to build up the proximal portion of the rod with about 6 subunits each.</text>
</comment>
<dbReference type="PANTHER" id="PTHR30435:SF19">
    <property type="entry name" value="FLAGELLAR BASAL-BODY ROD PROTEIN FLGG"/>
    <property type="match status" value="1"/>
</dbReference>
<gene>
    <name evidence="9" type="primary">flgC</name>
    <name evidence="9" type="ORF">ACFPM8_16160</name>
</gene>
<feature type="domain" description="Flagellar basal body rod protein N-terminal" evidence="7">
    <location>
        <begin position="7"/>
        <end position="33"/>
    </location>
</feature>
<protein>
    <recommendedName>
        <fullName evidence="3 6">Flagellar basal-body rod protein FlgC</fullName>
    </recommendedName>
</protein>
<keyword evidence="4 6" id="KW-0975">Bacterial flagellum</keyword>